<protein>
    <submittedName>
        <fullName evidence="1">Uncharacterized protein</fullName>
    </submittedName>
</protein>
<evidence type="ECO:0000313" key="2">
    <source>
        <dbReference type="Proteomes" id="UP000238762"/>
    </source>
</evidence>
<accession>A0A2T1BY96</accession>
<organism evidence="1 2">
    <name type="scientific">Merismopedia glauca CCAP 1448/3</name>
    <dbReference type="NCBI Taxonomy" id="1296344"/>
    <lineage>
        <taxon>Bacteria</taxon>
        <taxon>Bacillati</taxon>
        <taxon>Cyanobacteriota</taxon>
        <taxon>Cyanophyceae</taxon>
        <taxon>Synechococcales</taxon>
        <taxon>Merismopediaceae</taxon>
        <taxon>Merismopedia</taxon>
    </lineage>
</organism>
<sequence length="446" mass="51968">MKLLVINTIGLTGVEVLASEMSLIPGIAFLPGQNFIQFDSCLYRPHNYSNLSPEDIFASLSRHQYTKAGRCWAGLTKHMSEEQKRNYDLDKHQMLFVNNLSDRRDIFSCIKAYILTFFEVLGIDISGNEYLGFWGANFVLSYGDLPLFSEEVKVINWSASIDLWLAMISSAMTWNCIEACKFWIINSLFLANSARNSHHYLDINRSSFISNKEEELQRIKDFLNLNYQSEVNYNINELGFIKYNPMLIESIQKSAADIRTVYADNIYFKMAENLAKWQTNFLEDPKHQALLQKYQKFWHSTAHTNFDWVDPIAEEIIELAVPISAEKDTRNFNCNFYHQYSSLCSDNHSEVVFQLEHYLGSLEEEIVIPKMPYFLKIILQYLSNIANNYIKQQHSYVPIRQGNIYQRLSQAEYQDKIVQFGLKEKMLEVEQLIDETEKIGRLLANN</sequence>
<proteinExistence type="predicted"/>
<evidence type="ECO:0000313" key="1">
    <source>
        <dbReference type="EMBL" id="PSB00897.1"/>
    </source>
</evidence>
<dbReference type="EMBL" id="PVWJ01000149">
    <property type="protein sequence ID" value="PSB00897.1"/>
    <property type="molecule type" value="Genomic_DNA"/>
</dbReference>
<name>A0A2T1BY96_9CYAN</name>
<dbReference type="RefSeq" id="WP_106291088.1">
    <property type="nucleotide sequence ID" value="NZ_CAWNTC010000187.1"/>
</dbReference>
<comment type="caution">
    <text evidence="1">The sequence shown here is derived from an EMBL/GenBank/DDBJ whole genome shotgun (WGS) entry which is preliminary data.</text>
</comment>
<dbReference type="OrthoDB" id="9818775at2"/>
<reference evidence="1 2" key="1">
    <citation type="submission" date="2018-02" db="EMBL/GenBank/DDBJ databases">
        <authorList>
            <person name="Cohen D.B."/>
            <person name="Kent A.D."/>
        </authorList>
    </citation>
    <scope>NUCLEOTIDE SEQUENCE [LARGE SCALE GENOMIC DNA]</scope>
    <source>
        <strain evidence="1 2">CCAP 1448/3</strain>
    </source>
</reference>
<gene>
    <name evidence="1" type="ORF">C7B64_21100</name>
</gene>
<dbReference type="Proteomes" id="UP000238762">
    <property type="component" value="Unassembled WGS sequence"/>
</dbReference>
<dbReference type="AlphaFoldDB" id="A0A2T1BY96"/>
<keyword evidence="2" id="KW-1185">Reference proteome</keyword>
<reference evidence="1 2" key="2">
    <citation type="submission" date="2018-03" db="EMBL/GenBank/DDBJ databases">
        <title>The ancient ancestry and fast evolution of plastids.</title>
        <authorList>
            <person name="Moore K.R."/>
            <person name="Magnabosco C."/>
            <person name="Momper L."/>
            <person name="Gold D.A."/>
            <person name="Bosak T."/>
            <person name="Fournier G.P."/>
        </authorList>
    </citation>
    <scope>NUCLEOTIDE SEQUENCE [LARGE SCALE GENOMIC DNA]</scope>
    <source>
        <strain evidence="1 2">CCAP 1448/3</strain>
    </source>
</reference>